<gene>
    <name evidence="1" type="ordered locus">Sinac_0710</name>
</gene>
<dbReference type="Proteomes" id="UP000010798">
    <property type="component" value="Chromosome"/>
</dbReference>
<dbReference type="KEGG" id="saci:Sinac_0710"/>
<name>L0D8Z9_SINAD</name>
<protein>
    <submittedName>
        <fullName evidence="1">Uncharacterized protein</fullName>
    </submittedName>
</protein>
<reference evidence="1 2" key="1">
    <citation type="submission" date="2012-02" db="EMBL/GenBank/DDBJ databases">
        <title>Complete sequence of chromosome of Singulisphaera acidiphila DSM 18658.</title>
        <authorList>
            <consortium name="US DOE Joint Genome Institute (JGI-PGF)"/>
            <person name="Lucas S."/>
            <person name="Copeland A."/>
            <person name="Lapidus A."/>
            <person name="Glavina del Rio T."/>
            <person name="Dalin E."/>
            <person name="Tice H."/>
            <person name="Bruce D."/>
            <person name="Goodwin L."/>
            <person name="Pitluck S."/>
            <person name="Peters L."/>
            <person name="Ovchinnikova G."/>
            <person name="Chertkov O."/>
            <person name="Kyrpides N."/>
            <person name="Mavromatis K."/>
            <person name="Ivanova N."/>
            <person name="Brettin T."/>
            <person name="Detter J.C."/>
            <person name="Han C."/>
            <person name="Larimer F."/>
            <person name="Land M."/>
            <person name="Hauser L."/>
            <person name="Markowitz V."/>
            <person name="Cheng J.-F."/>
            <person name="Hugenholtz P."/>
            <person name="Woyke T."/>
            <person name="Wu D."/>
            <person name="Tindall B."/>
            <person name="Pomrenke H."/>
            <person name="Brambilla E."/>
            <person name="Klenk H.-P."/>
            <person name="Eisen J.A."/>
        </authorList>
    </citation>
    <scope>NUCLEOTIDE SEQUENCE [LARGE SCALE GENOMIC DNA]</scope>
    <source>
        <strain evidence="2">ATCC BAA-1392 / DSM 18658 / VKM B-2454 / MOB10</strain>
    </source>
</reference>
<accession>L0D8Z9</accession>
<keyword evidence="2" id="KW-1185">Reference proteome</keyword>
<dbReference type="EMBL" id="CP003364">
    <property type="protein sequence ID" value="AGA25121.1"/>
    <property type="molecule type" value="Genomic_DNA"/>
</dbReference>
<organism evidence="1 2">
    <name type="scientific">Singulisphaera acidiphila (strain ATCC BAA-1392 / DSM 18658 / VKM B-2454 / MOB10)</name>
    <dbReference type="NCBI Taxonomy" id="886293"/>
    <lineage>
        <taxon>Bacteria</taxon>
        <taxon>Pseudomonadati</taxon>
        <taxon>Planctomycetota</taxon>
        <taxon>Planctomycetia</taxon>
        <taxon>Isosphaerales</taxon>
        <taxon>Isosphaeraceae</taxon>
        <taxon>Singulisphaera</taxon>
    </lineage>
</organism>
<dbReference type="HOGENOM" id="CLU_3348676_0_0_0"/>
<dbReference type="AlphaFoldDB" id="L0D8Z9"/>
<evidence type="ECO:0000313" key="1">
    <source>
        <dbReference type="EMBL" id="AGA25121.1"/>
    </source>
</evidence>
<evidence type="ECO:0000313" key="2">
    <source>
        <dbReference type="Proteomes" id="UP000010798"/>
    </source>
</evidence>
<sequence length="37" mass="4193">MSRACWDVVEIFVTGRHTAFEVTFPDSLVIYFDEGGP</sequence>
<dbReference type="STRING" id="886293.Sinac_0710"/>
<proteinExistence type="predicted"/>